<dbReference type="InterPro" id="IPR027417">
    <property type="entry name" value="P-loop_NTPase"/>
</dbReference>
<dbReference type="InterPro" id="IPR051782">
    <property type="entry name" value="ABC_Transporter_VariousFunc"/>
</dbReference>
<reference evidence="6" key="1">
    <citation type="submission" date="2016-01" db="EMBL/GenBank/DDBJ databases">
        <authorList>
            <person name="Mitreva M."/>
            <person name="Pepin K.H."/>
            <person name="Mihindukulasuriya K.A."/>
            <person name="Fulton R."/>
            <person name="Fronick C."/>
            <person name="O'Laughlin M."/>
            <person name="Miner T."/>
            <person name="Herter B."/>
            <person name="Rosa B.A."/>
            <person name="Cordes M."/>
            <person name="Tomlinson C."/>
            <person name="Wollam A."/>
            <person name="Palsikar V.B."/>
            <person name="Mardis E.R."/>
            <person name="Wilson R.K."/>
        </authorList>
    </citation>
    <scope>NUCLEOTIDE SEQUENCE [LARGE SCALE GENOMIC DNA]</scope>
    <source>
        <strain evidence="6">DNF01167</strain>
    </source>
</reference>
<evidence type="ECO:0000256" key="2">
    <source>
        <dbReference type="ARBA" id="ARBA00022741"/>
    </source>
</evidence>
<dbReference type="AlphaFoldDB" id="A0A134A0X1"/>
<organism evidence="5 6">
    <name type="scientific">Gemella haemolysans</name>
    <dbReference type="NCBI Taxonomy" id="1379"/>
    <lineage>
        <taxon>Bacteria</taxon>
        <taxon>Bacillati</taxon>
        <taxon>Bacillota</taxon>
        <taxon>Bacilli</taxon>
        <taxon>Bacillales</taxon>
        <taxon>Gemellaceae</taxon>
        <taxon>Gemella</taxon>
    </lineage>
</organism>
<keyword evidence="3 5" id="KW-0067">ATP-binding</keyword>
<name>A0A134A0X1_9BACL</name>
<dbReference type="PATRIC" id="fig|1379.3.peg.603"/>
<evidence type="ECO:0000256" key="3">
    <source>
        <dbReference type="ARBA" id="ARBA00022840"/>
    </source>
</evidence>
<dbReference type="OrthoDB" id="2960217at2"/>
<evidence type="ECO:0000256" key="1">
    <source>
        <dbReference type="ARBA" id="ARBA00022448"/>
    </source>
</evidence>
<protein>
    <submittedName>
        <fullName evidence="5">ABC transporter, ATP-binding protein</fullName>
    </submittedName>
</protein>
<dbReference type="SUPFAM" id="SSF52540">
    <property type="entry name" value="P-loop containing nucleoside triphosphate hydrolases"/>
    <property type="match status" value="1"/>
</dbReference>
<dbReference type="GO" id="GO:0016887">
    <property type="term" value="F:ATP hydrolysis activity"/>
    <property type="evidence" value="ECO:0007669"/>
    <property type="project" value="InterPro"/>
</dbReference>
<dbReference type="Proteomes" id="UP000070355">
    <property type="component" value="Unassembled WGS sequence"/>
</dbReference>
<dbReference type="PANTHER" id="PTHR42939:SF1">
    <property type="entry name" value="ABC TRANSPORTER ATP-BINDING PROTEIN ALBC-RELATED"/>
    <property type="match status" value="1"/>
</dbReference>
<evidence type="ECO:0000259" key="4">
    <source>
        <dbReference type="PROSITE" id="PS50893"/>
    </source>
</evidence>
<dbReference type="RefSeq" id="WP_060913868.1">
    <property type="nucleotide sequence ID" value="NZ_KQ959941.1"/>
</dbReference>
<accession>A0A134A0X1</accession>
<keyword evidence="1" id="KW-0813">Transport</keyword>
<dbReference type="PANTHER" id="PTHR42939">
    <property type="entry name" value="ABC TRANSPORTER ATP-BINDING PROTEIN ALBC-RELATED"/>
    <property type="match status" value="1"/>
</dbReference>
<proteinExistence type="predicted"/>
<comment type="caution">
    <text evidence="5">The sequence shown here is derived from an EMBL/GenBank/DDBJ whole genome shotgun (WGS) entry which is preliminary data.</text>
</comment>
<dbReference type="Gene3D" id="3.40.50.300">
    <property type="entry name" value="P-loop containing nucleotide triphosphate hydrolases"/>
    <property type="match status" value="1"/>
</dbReference>
<dbReference type="Pfam" id="PF00005">
    <property type="entry name" value="ABC_tran"/>
    <property type="match status" value="1"/>
</dbReference>
<dbReference type="EMBL" id="LSDC01000039">
    <property type="protein sequence ID" value="KXB61330.1"/>
    <property type="molecule type" value="Genomic_DNA"/>
</dbReference>
<feature type="domain" description="ABC transporter" evidence="4">
    <location>
        <begin position="1"/>
        <end position="226"/>
    </location>
</feature>
<dbReference type="InterPro" id="IPR003439">
    <property type="entry name" value="ABC_transporter-like_ATP-bd"/>
</dbReference>
<sequence length="237" mass="26943">MIKVNNLQINKKSFQLGPIDLELEDGYVYAITGNSGSGKTLFLQTLLGAISSDKNAISYNNLNFQQNAVEIKKLYSYVADKPLFSDTLQVNEVLYKISKLDERFNIDKCFEFLNKQKIVLHSKIYELSQGEKKILLFAIGYFTKSSILVLDNPFSGVGLIAKKEILNLLRDYIDENKMIILVTEDPLVIKSLADYIIVLENGRINTKEDIVELQERFNTTDIENILLSIMKGENSND</sequence>
<evidence type="ECO:0000313" key="5">
    <source>
        <dbReference type="EMBL" id="KXB61330.1"/>
    </source>
</evidence>
<evidence type="ECO:0000313" key="6">
    <source>
        <dbReference type="Proteomes" id="UP000070355"/>
    </source>
</evidence>
<keyword evidence="2" id="KW-0547">Nucleotide-binding</keyword>
<dbReference type="InterPro" id="IPR003593">
    <property type="entry name" value="AAA+_ATPase"/>
</dbReference>
<dbReference type="STRING" id="1379.HMPREF3186_00618"/>
<dbReference type="SMART" id="SM00382">
    <property type="entry name" value="AAA"/>
    <property type="match status" value="1"/>
</dbReference>
<dbReference type="GO" id="GO:0005524">
    <property type="term" value="F:ATP binding"/>
    <property type="evidence" value="ECO:0007669"/>
    <property type="project" value="UniProtKB-KW"/>
</dbReference>
<dbReference type="PROSITE" id="PS50893">
    <property type="entry name" value="ABC_TRANSPORTER_2"/>
    <property type="match status" value="1"/>
</dbReference>
<gene>
    <name evidence="5" type="ORF">HMPREF3186_00618</name>
</gene>